<dbReference type="RefSeq" id="WP_096430987.1">
    <property type="nucleotide sequence ID" value="NZ_AP018042.1"/>
</dbReference>
<sequence>MRKLLAFCIISFLLTISTIGSSPIFAQPSSKNETNVLVLHSYHQGLAWTDSITNGIRSVFKDRPDINLIFEYLDTKRNYNEEYFKALQNIYKVKAKQMPFKAIITSDNAAFDFMKDYGSKFYPNIPVIYCGVNNMDPDILKDYPNFFGYGEKADHYGTISAIKRIFPNRKNIFIINDNTETGQAIQKELKKITPQFKGLNFESISEFTMESLQQTIRNLDDSYVIYLLVLNRDKNGKFISYQKGITQIKEVAHVPIFGSWDFYLNKGLFGGKITRGYEQGERAGMLALKLIQEPFTNDIPQFNNLPSSYVFDYNELIYFNVSKSQLPKNSIILNEPKDFDLILKIGVISIIILIVLVLILIIWLKIKQNRAKALQQLVLEKTSKLNETNIELEKVIQNKNKFFSILAHDLRGSIGVLLNLSTFINNDDFEISEEEKDEFNKDIFHVATRTNGLLEDLFYWGTNQLKDGPKLTYTEFDINEVLTEMTKTFRINLSEVSFEIDFTGELRITSDLNICKFLFRNIIQNAIKYSYKGGKITIRSYSANNLFYIEVKDQGLGMSKEIIESIYQKNPIRIEGLSGQKTTGMGLPTVLDYLDILEGQLLIESETGKGSTFTIVLRSHEESEQV</sequence>
<dbReference type="InterPro" id="IPR036890">
    <property type="entry name" value="HATPase_C_sf"/>
</dbReference>
<proteinExistence type="predicted"/>
<dbReference type="KEGG" id="mbas:ALGA_3210"/>
<dbReference type="GO" id="GO:0030295">
    <property type="term" value="F:protein kinase activator activity"/>
    <property type="evidence" value="ECO:0007669"/>
    <property type="project" value="TreeGrafter"/>
</dbReference>
<evidence type="ECO:0000256" key="3">
    <source>
        <dbReference type="ARBA" id="ARBA00022679"/>
    </source>
</evidence>
<dbReference type="SUPFAM" id="SSF55874">
    <property type="entry name" value="ATPase domain of HSP90 chaperone/DNA topoisomerase II/histidine kinase"/>
    <property type="match status" value="1"/>
</dbReference>
<dbReference type="OrthoDB" id="9796457at2"/>
<keyword evidence="8" id="KW-0472">Membrane</keyword>
<keyword evidence="8" id="KW-1133">Transmembrane helix</keyword>
<dbReference type="Gene3D" id="3.30.565.10">
    <property type="entry name" value="Histidine kinase-like ATPase, C-terminal domain"/>
    <property type="match status" value="1"/>
</dbReference>
<evidence type="ECO:0000313" key="11">
    <source>
        <dbReference type="EMBL" id="BAX81510.1"/>
    </source>
</evidence>
<feature type="signal peptide" evidence="9">
    <location>
        <begin position="1"/>
        <end position="26"/>
    </location>
</feature>
<evidence type="ECO:0000256" key="7">
    <source>
        <dbReference type="ARBA" id="ARBA00023012"/>
    </source>
</evidence>
<name>A0A1Y1CMJ2_9BACT</name>
<dbReference type="EMBL" id="AP018042">
    <property type="protein sequence ID" value="BAX81510.1"/>
    <property type="molecule type" value="Genomic_DNA"/>
</dbReference>
<evidence type="ECO:0000256" key="5">
    <source>
        <dbReference type="ARBA" id="ARBA00022777"/>
    </source>
</evidence>
<keyword evidence="9" id="KW-0732">Signal</keyword>
<reference evidence="12" key="2">
    <citation type="journal article" date="2020" name="Antonie Van Leeuwenhoek">
        <title>Labilibaculum antarcticum sp. nov., a novel facultative anaerobic, psychrotorelant bacterium isolated from marine sediment of Antarctica.</title>
        <authorList>
            <person name="Watanabe M."/>
            <person name="Kojima H."/>
            <person name="Fukui M."/>
        </authorList>
    </citation>
    <scope>NUCLEOTIDE SEQUENCE [LARGE SCALE GENOMIC DNA]</scope>
    <source>
        <strain evidence="12">SPP2</strain>
    </source>
</reference>
<dbReference type="InterPro" id="IPR005467">
    <property type="entry name" value="His_kinase_dom"/>
</dbReference>
<dbReference type="InterPro" id="IPR036097">
    <property type="entry name" value="HisK_dim/P_sf"/>
</dbReference>
<evidence type="ECO:0000313" key="12">
    <source>
        <dbReference type="Proteomes" id="UP000218267"/>
    </source>
</evidence>
<dbReference type="Pfam" id="PF04392">
    <property type="entry name" value="ABC_sub_bind"/>
    <property type="match status" value="1"/>
</dbReference>
<keyword evidence="5" id="KW-0418">Kinase</keyword>
<dbReference type="GO" id="GO:0000156">
    <property type="term" value="F:phosphorelay response regulator activity"/>
    <property type="evidence" value="ECO:0007669"/>
    <property type="project" value="TreeGrafter"/>
</dbReference>
<keyword evidence="12" id="KW-1185">Reference proteome</keyword>
<gene>
    <name evidence="11" type="ORF">ALGA_3210</name>
</gene>
<dbReference type="GO" id="GO:0005524">
    <property type="term" value="F:ATP binding"/>
    <property type="evidence" value="ECO:0007669"/>
    <property type="project" value="UniProtKB-KW"/>
</dbReference>
<dbReference type="SMART" id="SM00387">
    <property type="entry name" value="HATPase_c"/>
    <property type="match status" value="1"/>
</dbReference>
<dbReference type="AlphaFoldDB" id="A0A1Y1CMJ2"/>
<dbReference type="InterPro" id="IPR007487">
    <property type="entry name" value="ABC_transpt-TYRBP-like"/>
</dbReference>
<evidence type="ECO:0000256" key="9">
    <source>
        <dbReference type="SAM" id="SignalP"/>
    </source>
</evidence>
<dbReference type="GO" id="GO:0000155">
    <property type="term" value="F:phosphorelay sensor kinase activity"/>
    <property type="evidence" value="ECO:0007669"/>
    <property type="project" value="InterPro"/>
</dbReference>
<evidence type="ECO:0000256" key="8">
    <source>
        <dbReference type="SAM" id="Phobius"/>
    </source>
</evidence>
<dbReference type="PANTHER" id="PTHR42878">
    <property type="entry name" value="TWO-COMPONENT HISTIDINE KINASE"/>
    <property type="match status" value="1"/>
</dbReference>
<keyword evidence="7" id="KW-0902">Two-component regulatory system</keyword>
<feature type="domain" description="Histidine kinase" evidence="10">
    <location>
        <begin position="405"/>
        <end position="621"/>
    </location>
</feature>
<dbReference type="GO" id="GO:0007234">
    <property type="term" value="P:osmosensory signaling via phosphorelay pathway"/>
    <property type="evidence" value="ECO:0007669"/>
    <property type="project" value="TreeGrafter"/>
</dbReference>
<dbReference type="SUPFAM" id="SSF47384">
    <property type="entry name" value="Homodimeric domain of signal transducing histidine kinase"/>
    <property type="match status" value="1"/>
</dbReference>
<keyword evidence="8" id="KW-0812">Transmembrane</keyword>
<evidence type="ECO:0000259" key="10">
    <source>
        <dbReference type="PROSITE" id="PS50109"/>
    </source>
</evidence>
<dbReference type="PROSITE" id="PS50109">
    <property type="entry name" value="HIS_KIN"/>
    <property type="match status" value="1"/>
</dbReference>
<dbReference type="PANTHER" id="PTHR42878:SF7">
    <property type="entry name" value="SENSOR HISTIDINE KINASE GLRK"/>
    <property type="match status" value="1"/>
</dbReference>
<keyword evidence="3" id="KW-0808">Transferase</keyword>
<keyword evidence="4" id="KW-0547">Nucleotide-binding</keyword>
<comment type="catalytic activity">
    <reaction evidence="1">
        <text>ATP + protein L-histidine = ADP + protein N-phospho-L-histidine.</text>
        <dbReference type="EC" id="2.7.13.3"/>
    </reaction>
</comment>
<organism evidence="11 12">
    <name type="scientific">Labilibaculum antarcticum</name>
    <dbReference type="NCBI Taxonomy" id="1717717"/>
    <lineage>
        <taxon>Bacteria</taxon>
        <taxon>Pseudomonadati</taxon>
        <taxon>Bacteroidota</taxon>
        <taxon>Bacteroidia</taxon>
        <taxon>Marinilabiliales</taxon>
        <taxon>Marinifilaceae</taxon>
        <taxon>Labilibaculum</taxon>
    </lineage>
</organism>
<dbReference type="PRINTS" id="PR00344">
    <property type="entry name" value="BCTRLSENSOR"/>
</dbReference>
<feature type="chain" id="PRO_5012463100" description="histidine kinase" evidence="9">
    <location>
        <begin position="27"/>
        <end position="626"/>
    </location>
</feature>
<dbReference type="Pfam" id="PF02518">
    <property type="entry name" value="HATPase_c"/>
    <property type="match status" value="1"/>
</dbReference>
<dbReference type="Gene3D" id="3.40.50.2300">
    <property type="match status" value="1"/>
</dbReference>
<dbReference type="InterPro" id="IPR003594">
    <property type="entry name" value="HATPase_dom"/>
</dbReference>
<dbReference type="InterPro" id="IPR050351">
    <property type="entry name" value="BphY/WalK/GraS-like"/>
</dbReference>
<dbReference type="Gene3D" id="1.10.287.130">
    <property type="match status" value="1"/>
</dbReference>
<keyword evidence="6" id="KW-0067">ATP-binding</keyword>
<accession>A0A1Y1CMJ2</accession>
<evidence type="ECO:0000256" key="1">
    <source>
        <dbReference type="ARBA" id="ARBA00000085"/>
    </source>
</evidence>
<evidence type="ECO:0000256" key="4">
    <source>
        <dbReference type="ARBA" id="ARBA00022741"/>
    </source>
</evidence>
<feature type="transmembrane region" description="Helical" evidence="8">
    <location>
        <begin position="341"/>
        <end position="364"/>
    </location>
</feature>
<evidence type="ECO:0000256" key="2">
    <source>
        <dbReference type="ARBA" id="ARBA00012438"/>
    </source>
</evidence>
<evidence type="ECO:0000256" key="6">
    <source>
        <dbReference type="ARBA" id="ARBA00022840"/>
    </source>
</evidence>
<dbReference type="EC" id="2.7.13.3" evidence="2"/>
<reference evidence="11 12" key="1">
    <citation type="journal article" date="2018" name="Mar. Genomics">
        <title>Complete genome sequence of Marinifilaceae bacterium strain SPP2, isolated from the Antarctic marine sediment.</title>
        <authorList>
            <person name="Watanabe M."/>
            <person name="Kojima H."/>
            <person name="Fukui M."/>
        </authorList>
    </citation>
    <scope>NUCLEOTIDE SEQUENCE [LARGE SCALE GENOMIC DNA]</scope>
    <source>
        <strain evidence="11 12">SPP2</strain>
    </source>
</reference>
<dbReference type="InterPro" id="IPR004358">
    <property type="entry name" value="Sig_transdc_His_kin-like_C"/>
</dbReference>
<protein>
    <recommendedName>
        <fullName evidence="2">histidine kinase</fullName>
        <ecNumber evidence="2">2.7.13.3</ecNumber>
    </recommendedName>
</protein>
<dbReference type="Proteomes" id="UP000218267">
    <property type="component" value="Chromosome"/>
</dbReference>